<dbReference type="RefSeq" id="XP_046061681.1">
    <property type="nucleotide sequence ID" value="XM_046204413.1"/>
</dbReference>
<organism evidence="2 3">
    <name type="scientific">Ogataea philodendri</name>
    <dbReference type="NCBI Taxonomy" id="1378263"/>
    <lineage>
        <taxon>Eukaryota</taxon>
        <taxon>Fungi</taxon>
        <taxon>Dikarya</taxon>
        <taxon>Ascomycota</taxon>
        <taxon>Saccharomycotina</taxon>
        <taxon>Pichiomycetes</taxon>
        <taxon>Pichiales</taxon>
        <taxon>Pichiaceae</taxon>
        <taxon>Ogataea</taxon>
    </lineage>
</organism>
<evidence type="ECO:0000313" key="3">
    <source>
        <dbReference type="Proteomes" id="UP000769157"/>
    </source>
</evidence>
<proteinExistence type="predicted"/>
<feature type="region of interest" description="Disordered" evidence="1">
    <location>
        <begin position="64"/>
        <end position="85"/>
    </location>
</feature>
<comment type="caution">
    <text evidence="2">The sequence shown here is derived from an EMBL/GenBank/DDBJ whole genome shotgun (WGS) entry which is preliminary data.</text>
</comment>
<protein>
    <submittedName>
        <fullName evidence="2">Uncharacterized protein</fullName>
    </submittedName>
</protein>
<evidence type="ECO:0000313" key="2">
    <source>
        <dbReference type="EMBL" id="KAH3666582.1"/>
    </source>
</evidence>
<name>A0A9P8P847_9ASCO</name>
<accession>A0A9P8P847</accession>
<keyword evidence="3" id="KW-1185">Reference proteome</keyword>
<evidence type="ECO:0000256" key="1">
    <source>
        <dbReference type="SAM" id="MobiDB-lite"/>
    </source>
</evidence>
<gene>
    <name evidence="2" type="ORF">OGAPHI_003438</name>
</gene>
<reference evidence="2" key="2">
    <citation type="submission" date="2021-01" db="EMBL/GenBank/DDBJ databases">
        <authorList>
            <person name="Schikora-Tamarit M.A."/>
        </authorList>
    </citation>
    <scope>NUCLEOTIDE SEQUENCE</scope>
    <source>
        <strain evidence="2">CBS6075</strain>
    </source>
</reference>
<dbReference type="Proteomes" id="UP000769157">
    <property type="component" value="Unassembled WGS sequence"/>
</dbReference>
<reference evidence="2" key="1">
    <citation type="journal article" date="2021" name="Open Biol.">
        <title>Shared evolutionary footprints suggest mitochondrial oxidative damage underlies multiple complex I losses in fungi.</title>
        <authorList>
            <person name="Schikora-Tamarit M.A."/>
            <person name="Marcet-Houben M."/>
            <person name="Nosek J."/>
            <person name="Gabaldon T."/>
        </authorList>
    </citation>
    <scope>NUCLEOTIDE SEQUENCE</scope>
    <source>
        <strain evidence="2">CBS6075</strain>
    </source>
</reference>
<sequence length="85" mass="9131">MVPNKNICIPPKTGEGREQNVAAILENRPSSISKNAANHPALRDAHPVSKMTPLLAAWDTIGIPPPTAPSKLPNASHIIPPWTRD</sequence>
<dbReference type="GeneID" id="70235403"/>
<dbReference type="AlphaFoldDB" id="A0A9P8P847"/>
<dbReference type="EMBL" id="JAEUBE010000241">
    <property type="protein sequence ID" value="KAH3666582.1"/>
    <property type="molecule type" value="Genomic_DNA"/>
</dbReference>